<comment type="caution">
    <text evidence="16">The sequence shown here is derived from an EMBL/GenBank/DDBJ whole genome shotgun (WGS) entry which is preliminary data.</text>
</comment>
<dbReference type="Pfam" id="PF13534">
    <property type="entry name" value="Fer4_17"/>
    <property type="match status" value="1"/>
</dbReference>
<keyword evidence="10 13" id="KW-0408">Iron</keyword>
<keyword evidence="5 13" id="KW-0004">4Fe-4S</keyword>
<keyword evidence="7 13" id="KW-0001">2Fe-2S</keyword>
<comment type="catalytic activity">
    <reaction evidence="13">
        <text>a quinone + succinate = fumarate + a quinol</text>
        <dbReference type="Rhea" id="RHEA:40523"/>
        <dbReference type="ChEBI" id="CHEBI:24646"/>
        <dbReference type="ChEBI" id="CHEBI:29806"/>
        <dbReference type="ChEBI" id="CHEBI:30031"/>
        <dbReference type="ChEBI" id="CHEBI:132124"/>
        <dbReference type="EC" id="1.3.5.1"/>
    </reaction>
</comment>
<comment type="cofactor">
    <cofactor evidence="13">
        <name>[4Fe-4S] cluster</name>
        <dbReference type="ChEBI" id="CHEBI:49883"/>
    </cofactor>
    <text evidence="13">Binds 1 [4Fe-4S] cluster.</text>
</comment>
<accession>A0ABM8T1Z8</accession>
<dbReference type="InterPro" id="IPR017896">
    <property type="entry name" value="4Fe4S_Fe-S-bd"/>
</dbReference>
<evidence type="ECO:0000259" key="15">
    <source>
        <dbReference type="PROSITE" id="PS51379"/>
    </source>
</evidence>
<dbReference type="InterPro" id="IPR036010">
    <property type="entry name" value="2Fe-2S_ferredoxin-like_sf"/>
</dbReference>
<dbReference type="InterPro" id="IPR017900">
    <property type="entry name" value="4Fe4S_Fe_S_CS"/>
</dbReference>
<evidence type="ECO:0000256" key="9">
    <source>
        <dbReference type="ARBA" id="ARBA00023002"/>
    </source>
</evidence>
<evidence type="ECO:0000256" key="12">
    <source>
        <dbReference type="ARBA" id="ARBA00023291"/>
    </source>
</evidence>
<evidence type="ECO:0000256" key="4">
    <source>
        <dbReference type="ARBA" id="ARBA00022131"/>
    </source>
</evidence>
<dbReference type="Proteomes" id="UP000673821">
    <property type="component" value="Unassembled WGS sequence"/>
</dbReference>
<evidence type="ECO:0000256" key="11">
    <source>
        <dbReference type="ARBA" id="ARBA00023014"/>
    </source>
</evidence>
<keyword evidence="11 13" id="KW-0411">Iron-sulfur</keyword>
<dbReference type="PROSITE" id="PS00198">
    <property type="entry name" value="4FE4S_FER_1"/>
    <property type="match status" value="1"/>
</dbReference>
<evidence type="ECO:0000256" key="10">
    <source>
        <dbReference type="ARBA" id="ARBA00023004"/>
    </source>
</evidence>
<evidence type="ECO:0000256" key="6">
    <source>
        <dbReference type="ARBA" id="ARBA00022532"/>
    </source>
</evidence>
<evidence type="ECO:0000256" key="2">
    <source>
        <dbReference type="ARBA" id="ARBA00009433"/>
    </source>
</evidence>
<keyword evidence="8 13" id="KW-0479">Metal-binding</keyword>
<keyword evidence="17" id="KW-1185">Reference proteome</keyword>
<dbReference type="RefSeq" id="WP_054041623.1">
    <property type="nucleotide sequence ID" value="NZ_CAJNBH010000036.1"/>
</dbReference>
<feature type="domain" description="2Fe-2S ferredoxin-type" evidence="14">
    <location>
        <begin position="5"/>
        <end position="95"/>
    </location>
</feature>
<dbReference type="SUPFAM" id="SSF46548">
    <property type="entry name" value="alpha-helical ferredoxin"/>
    <property type="match status" value="1"/>
</dbReference>
<evidence type="ECO:0000313" key="17">
    <source>
        <dbReference type="Proteomes" id="UP000673821"/>
    </source>
</evidence>
<dbReference type="InterPro" id="IPR012675">
    <property type="entry name" value="Beta-grasp_dom_sf"/>
</dbReference>
<evidence type="ECO:0000256" key="5">
    <source>
        <dbReference type="ARBA" id="ARBA00022485"/>
    </source>
</evidence>
<sequence>MSDSRVIEIYRYDPDTDTRPHMQAFEVDIDPRDRMLLDVLVRLKSVDESISLRRSCREGICGSDAININGRNALACQINMNDLPSRIVLRPLPGLPVIRDLIVDMTSFFNQYHSVMPYLINDTPPPERERLQSPEERDQLDGLYECILCACCSTACPSYWWNPDKYVGPAGLLQAYRFIVDSRDMATGARLDNLEDPYRLFRCRTILNCTDICPKNLNPAYAIGQIRSMLVRRAV</sequence>
<protein>
    <recommendedName>
        <fullName evidence="4 13">Succinate dehydrogenase iron-sulfur subunit</fullName>
        <ecNumber evidence="3 13">1.3.5.1</ecNumber>
    </recommendedName>
</protein>
<dbReference type="GO" id="GO:0008177">
    <property type="term" value="F:succinate dehydrogenase (quinone) activity"/>
    <property type="evidence" value="ECO:0007669"/>
    <property type="project" value="UniProtKB-EC"/>
</dbReference>
<dbReference type="InterPro" id="IPR001041">
    <property type="entry name" value="2Fe-2S_ferredoxin-type"/>
</dbReference>
<dbReference type="PROSITE" id="PS51379">
    <property type="entry name" value="4FE4S_FER_2"/>
    <property type="match status" value="1"/>
</dbReference>
<dbReference type="PANTHER" id="PTHR11921">
    <property type="entry name" value="SUCCINATE DEHYDROGENASE IRON-SULFUR PROTEIN"/>
    <property type="match status" value="1"/>
</dbReference>
<reference evidence="16 17" key="1">
    <citation type="submission" date="2021-02" db="EMBL/GenBank/DDBJ databases">
        <authorList>
            <person name="Vanwijnsberghe S."/>
        </authorList>
    </citation>
    <scope>NUCLEOTIDE SEQUENCE [LARGE SCALE GENOMIC DNA]</scope>
    <source>
        <strain evidence="16 17">R-69776</strain>
    </source>
</reference>
<evidence type="ECO:0000256" key="13">
    <source>
        <dbReference type="RuleBase" id="RU361237"/>
    </source>
</evidence>
<evidence type="ECO:0000259" key="14">
    <source>
        <dbReference type="PROSITE" id="PS51085"/>
    </source>
</evidence>
<dbReference type="SUPFAM" id="SSF54292">
    <property type="entry name" value="2Fe-2S ferredoxin-like"/>
    <property type="match status" value="1"/>
</dbReference>
<dbReference type="NCBIfam" id="TIGR00384">
    <property type="entry name" value="dhsB"/>
    <property type="match status" value="1"/>
</dbReference>
<dbReference type="CDD" id="cd00207">
    <property type="entry name" value="fer2"/>
    <property type="match status" value="1"/>
</dbReference>
<gene>
    <name evidence="16" type="primary">sdhB_2</name>
    <name evidence="16" type="ORF">R69776_07498</name>
</gene>
<evidence type="ECO:0000256" key="3">
    <source>
        <dbReference type="ARBA" id="ARBA00012792"/>
    </source>
</evidence>
<dbReference type="InterPro" id="IPR004489">
    <property type="entry name" value="Succ_DH/fum_Rdtase_Fe-S"/>
</dbReference>
<keyword evidence="9 16" id="KW-0560">Oxidoreductase</keyword>
<evidence type="ECO:0000313" key="16">
    <source>
        <dbReference type="EMBL" id="CAE6850996.1"/>
    </source>
</evidence>
<dbReference type="PANTHER" id="PTHR11921:SF29">
    <property type="entry name" value="SUCCINATE DEHYDROGENASE [UBIQUINONE] IRON-SULFUR SUBUNIT, MITOCHONDRIAL"/>
    <property type="match status" value="1"/>
</dbReference>
<evidence type="ECO:0000256" key="1">
    <source>
        <dbReference type="ARBA" id="ARBA00004894"/>
    </source>
</evidence>
<feature type="domain" description="4Fe-4S ferredoxin-type" evidence="15">
    <location>
        <begin position="136"/>
        <end position="166"/>
    </location>
</feature>
<evidence type="ECO:0000256" key="8">
    <source>
        <dbReference type="ARBA" id="ARBA00022723"/>
    </source>
</evidence>
<name>A0ABM8T1Z8_9BURK</name>
<dbReference type="Pfam" id="PF13085">
    <property type="entry name" value="Fer2_3"/>
    <property type="match status" value="1"/>
</dbReference>
<comment type="cofactor">
    <cofactor evidence="13">
        <name>[3Fe-4S] cluster</name>
        <dbReference type="ChEBI" id="CHEBI:21137"/>
    </cofactor>
    <text evidence="13">Binds 1 [3Fe-4S] cluster.</text>
</comment>
<dbReference type="InterPro" id="IPR025192">
    <property type="entry name" value="Succ_DH/fum_Rdtase_N"/>
</dbReference>
<organism evidence="16 17">
    <name type="scientific">Paraburkholderia nemoris</name>
    <dbReference type="NCBI Taxonomy" id="2793076"/>
    <lineage>
        <taxon>Bacteria</taxon>
        <taxon>Pseudomonadati</taxon>
        <taxon>Pseudomonadota</taxon>
        <taxon>Betaproteobacteria</taxon>
        <taxon>Burkholderiales</taxon>
        <taxon>Burkholderiaceae</taxon>
        <taxon>Paraburkholderia</taxon>
    </lineage>
</organism>
<dbReference type="InterPro" id="IPR050573">
    <property type="entry name" value="SDH/FRD_Iron-Sulfur"/>
</dbReference>
<dbReference type="NCBIfam" id="NF009225">
    <property type="entry name" value="PRK12575.1"/>
    <property type="match status" value="1"/>
</dbReference>
<keyword evidence="12 13" id="KW-0003">3Fe-4S</keyword>
<dbReference type="EC" id="1.3.5.1" evidence="3 13"/>
<dbReference type="NCBIfam" id="NF004616">
    <property type="entry name" value="PRK05950.1"/>
    <property type="match status" value="1"/>
</dbReference>
<comment type="pathway">
    <text evidence="1">Carbohydrate metabolism; tricarboxylic acid cycle; fumarate from succinate (bacterial route): step 1/1.</text>
</comment>
<dbReference type="InterPro" id="IPR009051">
    <property type="entry name" value="Helical_ferredxn"/>
</dbReference>
<comment type="similarity">
    <text evidence="2 13">Belongs to the succinate dehydrogenase/fumarate reductase iron-sulfur protein family.</text>
</comment>
<dbReference type="Gene3D" id="3.10.20.30">
    <property type="match status" value="1"/>
</dbReference>
<dbReference type="Gene3D" id="1.10.1060.10">
    <property type="entry name" value="Alpha-helical ferredoxin"/>
    <property type="match status" value="1"/>
</dbReference>
<dbReference type="EMBL" id="CAJNBH010000036">
    <property type="protein sequence ID" value="CAE6850996.1"/>
    <property type="molecule type" value="Genomic_DNA"/>
</dbReference>
<evidence type="ECO:0000256" key="7">
    <source>
        <dbReference type="ARBA" id="ARBA00022714"/>
    </source>
</evidence>
<comment type="cofactor">
    <cofactor evidence="13">
        <name>[2Fe-2S] cluster</name>
        <dbReference type="ChEBI" id="CHEBI:190135"/>
    </cofactor>
    <text evidence="13">Binds 1 [2Fe-2S] cluster.</text>
</comment>
<dbReference type="PROSITE" id="PS51085">
    <property type="entry name" value="2FE2S_FER_2"/>
    <property type="match status" value="1"/>
</dbReference>
<proteinExistence type="inferred from homology"/>
<keyword evidence="6" id="KW-0816">Tricarboxylic acid cycle</keyword>